<sequence length="81" mass="9049">MLRATTFRRAFSTTPARANLAKFTGIGRIGTDLATQEASTGKTYLRYPLAVSGPKDHTSWYNLVVFDENAIKFMTNYLKKG</sequence>
<dbReference type="Pfam" id="PF00436">
    <property type="entry name" value="SSB"/>
    <property type="match status" value="1"/>
</dbReference>
<dbReference type="Gene3D" id="2.40.50.140">
    <property type="entry name" value="Nucleic acid-binding proteins"/>
    <property type="match status" value="1"/>
</dbReference>
<evidence type="ECO:0000256" key="2">
    <source>
        <dbReference type="PROSITE-ProRule" id="PRU00252"/>
    </source>
</evidence>
<evidence type="ECO:0000313" key="4">
    <source>
        <dbReference type="Proteomes" id="UP000761534"/>
    </source>
</evidence>
<dbReference type="AlphaFoldDB" id="A0A642V756"/>
<dbReference type="PROSITE" id="PS50935">
    <property type="entry name" value="SSB"/>
    <property type="match status" value="1"/>
</dbReference>
<dbReference type="InterPro" id="IPR012340">
    <property type="entry name" value="NA-bd_OB-fold"/>
</dbReference>
<protein>
    <recommendedName>
        <fullName evidence="5">Single-stranded DNA-binding protein RIM1, mitochondrial</fullName>
    </recommendedName>
</protein>
<dbReference type="OrthoDB" id="1078367at2759"/>
<proteinExistence type="predicted"/>
<evidence type="ECO:0000256" key="1">
    <source>
        <dbReference type="ARBA" id="ARBA00023125"/>
    </source>
</evidence>
<evidence type="ECO:0000313" key="3">
    <source>
        <dbReference type="EMBL" id="KAA8910827.1"/>
    </source>
</evidence>
<dbReference type="Proteomes" id="UP000761534">
    <property type="component" value="Unassembled WGS sequence"/>
</dbReference>
<name>A0A642V756_9ASCO</name>
<keyword evidence="4" id="KW-1185">Reference proteome</keyword>
<keyword evidence="1 2" id="KW-0238">DNA-binding</keyword>
<comment type="caution">
    <text evidence="3">The sequence shown here is derived from an EMBL/GenBank/DDBJ whole genome shotgun (WGS) entry which is preliminary data.</text>
</comment>
<gene>
    <name evidence="3" type="ORF">TRICI_004015</name>
</gene>
<dbReference type="GO" id="GO:0003697">
    <property type="term" value="F:single-stranded DNA binding"/>
    <property type="evidence" value="ECO:0007669"/>
    <property type="project" value="InterPro"/>
</dbReference>
<organism evidence="3 4">
    <name type="scientific">Trichomonascus ciferrii</name>
    <dbReference type="NCBI Taxonomy" id="44093"/>
    <lineage>
        <taxon>Eukaryota</taxon>
        <taxon>Fungi</taxon>
        <taxon>Dikarya</taxon>
        <taxon>Ascomycota</taxon>
        <taxon>Saccharomycotina</taxon>
        <taxon>Dipodascomycetes</taxon>
        <taxon>Dipodascales</taxon>
        <taxon>Trichomonascaceae</taxon>
        <taxon>Trichomonascus</taxon>
        <taxon>Trichomonascus ciferrii complex</taxon>
    </lineage>
</organism>
<dbReference type="EMBL" id="SWFS01000300">
    <property type="protein sequence ID" value="KAA8910827.1"/>
    <property type="molecule type" value="Genomic_DNA"/>
</dbReference>
<dbReference type="InterPro" id="IPR000424">
    <property type="entry name" value="Primosome_PriB/ssb"/>
</dbReference>
<accession>A0A642V756</accession>
<evidence type="ECO:0008006" key="5">
    <source>
        <dbReference type="Google" id="ProtNLM"/>
    </source>
</evidence>
<dbReference type="VEuPathDB" id="FungiDB:TRICI_004015"/>
<dbReference type="SUPFAM" id="SSF50249">
    <property type="entry name" value="Nucleic acid-binding proteins"/>
    <property type="match status" value="1"/>
</dbReference>
<reference evidence="3" key="1">
    <citation type="journal article" date="2019" name="G3 (Bethesda)">
        <title>Genome Assemblies of Two Rare Opportunistic Yeast Pathogens: Diutina rugosa (syn. Candida rugosa) and Trichomonascus ciferrii (syn. Candida ciferrii).</title>
        <authorList>
            <person name="Mixao V."/>
            <person name="Saus E."/>
            <person name="Hansen A.P."/>
            <person name="Lass-Florl C."/>
            <person name="Gabaldon T."/>
        </authorList>
    </citation>
    <scope>NUCLEOTIDE SEQUENCE</scope>
    <source>
        <strain evidence="3">CBS 4856</strain>
    </source>
</reference>